<dbReference type="Proteomes" id="UP000003805">
    <property type="component" value="Unassembled WGS sequence"/>
</dbReference>
<name>D7NDD1_9BACT</name>
<proteinExistence type="predicted"/>
<organism evidence="1 2">
    <name type="scientific">Segatella oris C735</name>
    <dbReference type="NCBI Taxonomy" id="563008"/>
    <lineage>
        <taxon>Bacteria</taxon>
        <taxon>Pseudomonadati</taxon>
        <taxon>Bacteroidota</taxon>
        <taxon>Bacteroidia</taxon>
        <taxon>Bacteroidales</taxon>
        <taxon>Prevotellaceae</taxon>
        <taxon>Segatella</taxon>
    </lineage>
</organism>
<dbReference type="EMBL" id="GL349568">
    <property type="protein sequence ID" value="EFI48299.1"/>
    <property type="molecule type" value="Genomic_DNA"/>
</dbReference>
<dbReference type="AlphaFoldDB" id="D7NDD1"/>
<evidence type="ECO:0000313" key="1">
    <source>
        <dbReference type="EMBL" id="EFI48299.1"/>
    </source>
</evidence>
<evidence type="ECO:0000313" key="2">
    <source>
        <dbReference type="Proteomes" id="UP000003805"/>
    </source>
</evidence>
<keyword evidence="2" id="KW-1185">Reference proteome</keyword>
<dbReference type="HOGENOM" id="CLU_1650595_0_0_10"/>
<gene>
    <name evidence="1" type="ORF">HMPREF0665_01549</name>
</gene>
<dbReference type="RefSeq" id="WP_004377833.1">
    <property type="nucleotide sequence ID" value="NZ_GL349568.1"/>
</dbReference>
<protein>
    <submittedName>
        <fullName evidence="1">Uncharacterized protein</fullName>
    </submittedName>
</protein>
<accession>D7NDD1</accession>
<reference evidence="1 2" key="1">
    <citation type="submission" date="2010-02" db="EMBL/GenBank/DDBJ databases">
        <title>The Genome Sequence of Prevotella oris strain C735.</title>
        <authorList>
            <consortium name="The Broad Institute Genome Sequencing Platform"/>
            <person name="Ward D."/>
            <person name="Feldgarden M."/>
            <person name="Earl A."/>
            <person name="Young S.K."/>
            <person name="Zeng Q."/>
            <person name="Koehrsen M."/>
            <person name="Alvarado L."/>
            <person name="Berlin A."/>
            <person name="Bochicchio J."/>
            <person name="Borenstein D."/>
            <person name="Chapman S.B."/>
            <person name="Chen Z."/>
            <person name="Engels R."/>
            <person name="Freedman E."/>
            <person name="Gellesch M."/>
            <person name="Goldberg J."/>
            <person name="Griggs A."/>
            <person name="Gujja S."/>
            <person name="Heilman E."/>
            <person name="Heiman D."/>
            <person name="Hepburn T."/>
            <person name="Howarth C."/>
            <person name="Jen D."/>
            <person name="Larson L."/>
            <person name="Mehta T."/>
            <person name="Park D."/>
            <person name="Pearson M."/>
            <person name="Roberts A."/>
            <person name="Saif S."/>
            <person name="Shea T."/>
            <person name="Shenoy N."/>
            <person name="Sisk P."/>
            <person name="Stolte C."/>
            <person name="Sykes S."/>
            <person name="Thomson T."/>
            <person name="Walk T."/>
            <person name="White J."/>
            <person name="Yandava C."/>
            <person name="Sibley C.D."/>
            <person name="Field T.R."/>
            <person name="Grinwis M."/>
            <person name="Eshaghurshan C.S."/>
            <person name="Surette M.G."/>
            <person name="Haas B."/>
            <person name="Nusbaum C."/>
            <person name="Birren B."/>
        </authorList>
    </citation>
    <scope>NUCLEOTIDE SEQUENCE [LARGE SCALE GENOMIC DNA]</scope>
    <source>
        <strain evidence="1 2">C735</strain>
    </source>
</reference>
<sequence>MKRVGNWNFSKQILIPNWRISICDELDKRKLNAKSEKERLTPSSTDWYSIEIQQRSTQRVPIVFPIRKLEELPTLKSLKIERLKKEAHEFKLLKEEITTLLMDTESFITQGKVKDAKEALDAVRNKIIRIKDANIRKHYIQAQEALTKLENTLEKKDLHE</sequence>